<dbReference type="GO" id="GO:0009507">
    <property type="term" value="C:chloroplast"/>
    <property type="evidence" value="ECO:0007669"/>
    <property type="project" value="UniProtKB-SubCell"/>
</dbReference>
<dbReference type="SUPFAM" id="SSF141493">
    <property type="entry name" value="Allene oxide cyclase-like"/>
    <property type="match status" value="1"/>
</dbReference>
<evidence type="ECO:0000256" key="1">
    <source>
        <dbReference type="ARBA" id="ARBA00004229"/>
    </source>
</evidence>
<comment type="subcellular location">
    <subcellularLocation>
        <location evidence="1">Plastid</location>
        <location evidence="1">Chloroplast</location>
    </subcellularLocation>
</comment>
<evidence type="ECO:0000256" key="5">
    <source>
        <dbReference type="ARBA" id="ARBA00022640"/>
    </source>
</evidence>
<evidence type="ECO:0000259" key="10">
    <source>
        <dbReference type="Pfam" id="PF03101"/>
    </source>
</evidence>
<dbReference type="GO" id="GO:0046423">
    <property type="term" value="F:allene-oxide cyclase activity"/>
    <property type="evidence" value="ECO:0007669"/>
    <property type="project" value="UniProtKB-EC"/>
</dbReference>
<evidence type="ECO:0000313" key="11">
    <source>
        <dbReference type="EMBL" id="KAD2805750.1"/>
    </source>
</evidence>
<evidence type="ECO:0000313" key="12">
    <source>
        <dbReference type="Proteomes" id="UP000326396"/>
    </source>
</evidence>
<dbReference type="InterPro" id="IPR004330">
    <property type="entry name" value="FAR1_DNA_bnd_dom"/>
</dbReference>
<feature type="compositionally biased region" description="Low complexity" evidence="9">
    <location>
        <begin position="549"/>
        <end position="570"/>
    </location>
</feature>
<reference evidence="11 12" key="1">
    <citation type="submission" date="2019-05" db="EMBL/GenBank/DDBJ databases">
        <title>Mikania micrantha, genome provides insights into the molecular mechanism of rapid growth.</title>
        <authorList>
            <person name="Liu B."/>
        </authorList>
    </citation>
    <scope>NUCLEOTIDE SEQUENCE [LARGE SCALE GENOMIC DNA]</scope>
    <source>
        <strain evidence="11">NLD-2019</strain>
        <tissue evidence="11">Leaf</tissue>
    </source>
</reference>
<comment type="caution">
    <text evidence="11">The sequence shown here is derived from an EMBL/GenBank/DDBJ whole genome shotgun (WGS) entry which is preliminary data.</text>
</comment>
<dbReference type="Gene3D" id="2.40.480.10">
    <property type="entry name" value="Allene oxide cyclase-like"/>
    <property type="match status" value="1"/>
</dbReference>
<name>A0A5N6LW41_9ASTR</name>
<dbReference type="Proteomes" id="UP000326396">
    <property type="component" value="Linkage Group LG8"/>
</dbReference>
<dbReference type="InterPro" id="IPR044859">
    <property type="entry name" value="Allene_oxi_cyc_Dirigent"/>
</dbReference>
<keyword evidence="12" id="KW-1185">Reference proteome</keyword>
<comment type="similarity">
    <text evidence="2">Belongs to the allene oxide cyclase family.</text>
</comment>
<dbReference type="AlphaFoldDB" id="A0A5N6LW41"/>
<keyword evidence="5" id="KW-0934">Plastid</keyword>
<proteinExistence type="inferred from homology"/>
<dbReference type="PANTHER" id="PTHR47718:SF12">
    <property type="entry name" value="PROTEIN FAR1-RELATED SEQUENCE"/>
    <property type="match status" value="1"/>
</dbReference>
<evidence type="ECO:0000256" key="9">
    <source>
        <dbReference type="SAM" id="MobiDB-lite"/>
    </source>
</evidence>
<feature type="region of interest" description="Disordered" evidence="9">
    <location>
        <begin position="546"/>
        <end position="570"/>
    </location>
</feature>
<evidence type="ECO:0000256" key="3">
    <source>
        <dbReference type="ARBA" id="ARBA00012209"/>
    </source>
</evidence>
<keyword evidence="4" id="KW-0150">Chloroplast</keyword>
<evidence type="ECO:0000256" key="2">
    <source>
        <dbReference type="ARBA" id="ARBA00007982"/>
    </source>
</evidence>
<dbReference type="PANTHER" id="PTHR47718">
    <property type="entry name" value="OS01G0519700 PROTEIN"/>
    <property type="match status" value="1"/>
</dbReference>
<dbReference type="Pfam" id="PF06351">
    <property type="entry name" value="Allene_ox_cyc"/>
    <property type="match status" value="1"/>
</dbReference>
<keyword evidence="7" id="KW-0413">Isomerase</keyword>
<sequence>MGGGDDDQMTNTNDDEETVLMVINGGEDDELSGFGIRISGCKKWKGEITHRVLVCNKWGKPKNKKYDSLNPSSMVPARGSMFKVTDCKALIRLKAVKGSSKYMLYDFFENHNHSLVSTDNMDLTRHGRHLNFEDIHFVLTMSLNKVDATVAHRLQSSLKGGHHNMRATRNAFKNVSRDIRMFIGDRDVQLVVQKLEQRAKNLPNFSYEFWHAGHELKAIFWADDVSKASYGMFGDISADLSNNTTLRSSLHKLLWNVYISPTTFEERWQHLIDTFKLSNNVWLTDMFAIRDLWVRAYFREIPMCCLMKTTSRCESSNAMFKVNSSYANTLVQFLMCFDTSIDNQRYNQRLVEFQSNTTTPGFCTGLDIEVKEIPDRYVANRWRLEVLPCRVYGISSRLAVENNAESVLRNEAMDGVSECVQQLTWQLEGLPTFVDRMKDLKEGIRNKGCGTNRRLVLPGERAVEKSKKNLRLCRTCNQLSYHDSRNCKGKEDTYLSVTGGTGVFAGAYGQVKLQQLVFPFKLFYTFYLQGLSADLPAELLVTPVPPSPAVEASPAAKAAEPGATSPNYSD</sequence>
<evidence type="ECO:0000256" key="7">
    <source>
        <dbReference type="ARBA" id="ARBA00023235"/>
    </source>
</evidence>
<evidence type="ECO:0000256" key="4">
    <source>
        <dbReference type="ARBA" id="ARBA00022528"/>
    </source>
</evidence>
<organism evidence="11 12">
    <name type="scientific">Mikania micrantha</name>
    <name type="common">bitter vine</name>
    <dbReference type="NCBI Taxonomy" id="192012"/>
    <lineage>
        <taxon>Eukaryota</taxon>
        <taxon>Viridiplantae</taxon>
        <taxon>Streptophyta</taxon>
        <taxon>Embryophyta</taxon>
        <taxon>Tracheophyta</taxon>
        <taxon>Spermatophyta</taxon>
        <taxon>Magnoliopsida</taxon>
        <taxon>eudicotyledons</taxon>
        <taxon>Gunneridae</taxon>
        <taxon>Pentapetalae</taxon>
        <taxon>asterids</taxon>
        <taxon>campanulids</taxon>
        <taxon>Asterales</taxon>
        <taxon>Asteraceae</taxon>
        <taxon>Asteroideae</taxon>
        <taxon>Heliantheae alliance</taxon>
        <taxon>Eupatorieae</taxon>
        <taxon>Mikania</taxon>
    </lineage>
</organism>
<dbReference type="EC" id="5.3.99.6" evidence="3"/>
<feature type="domain" description="FAR1" evidence="10">
    <location>
        <begin position="32"/>
        <end position="116"/>
    </location>
</feature>
<evidence type="ECO:0000256" key="6">
    <source>
        <dbReference type="ARBA" id="ARBA00022946"/>
    </source>
</evidence>
<gene>
    <name evidence="11" type="ORF">E3N88_39127</name>
</gene>
<keyword evidence="6" id="KW-0809">Transit peptide</keyword>
<dbReference type="Pfam" id="PF03101">
    <property type="entry name" value="FAR1"/>
    <property type="match status" value="1"/>
</dbReference>
<protein>
    <recommendedName>
        <fullName evidence="3">allene-oxide cyclase</fullName>
        <ecNumber evidence="3">5.3.99.6</ecNumber>
    </recommendedName>
</protein>
<dbReference type="InterPro" id="IPR009410">
    <property type="entry name" value="Allene_ox_cyc"/>
</dbReference>
<accession>A0A5N6LW41</accession>
<dbReference type="GO" id="GO:0009695">
    <property type="term" value="P:jasmonic acid biosynthetic process"/>
    <property type="evidence" value="ECO:0007669"/>
    <property type="project" value="InterPro"/>
</dbReference>
<comment type="catalytic activity">
    <reaction evidence="8">
        <text>(9Z,13S,15Z)-12,13-epoxyoctadeca-9,11,15-trienoate = (9S,13S,15Z)-12-oxophyto-10,15-dienoate</text>
        <dbReference type="Rhea" id="RHEA:22592"/>
        <dbReference type="ChEBI" id="CHEBI:36438"/>
        <dbReference type="ChEBI" id="CHEBI:57411"/>
        <dbReference type="EC" id="5.3.99.6"/>
    </reaction>
</comment>
<dbReference type="EMBL" id="SZYD01000018">
    <property type="protein sequence ID" value="KAD2805750.1"/>
    <property type="molecule type" value="Genomic_DNA"/>
</dbReference>
<evidence type="ECO:0000256" key="8">
    <source>
        <dbReference type="ARBA" id="ARBA00049891"/>
    </source>
</evidence>
<dbReference type="InterPro" id="IPR034871">
    <property type="entry name" value="Allene_oxi_cyc_sf"/>
</dbReference>
<dbReference type="OrthoDB" id="2402896at2759"/>